<name>A0A3N4UJJ3_9RHOB</name>
<dbReference type="EC" id="1.3.1.104" evidence="9"/>
<dbReference type="InterPro" id="IPR013149">
    <property type="entry name" value="ADH-like_C"/>
</dbReference>
<organism evidence="12 13">
    <name type="scientific">Pacificibacter maritimus</name>
    <dbReference type="NCBI Taxonomy" id="762213"/>
    <lineage>
        <taxon>Bacteria</taxon>
        <taxon>Pseudomonadati</taxon>
        <taxon>Pseudomonadota</taxon>
        <taxon>Alphaproteobacteria</taxon>
        <taxon>Rhodobacterales</taxon>
        <taxon>Roseobacteraceae</taxon>
        <taxon>Pacificibacter</taxon>
    </lineage>
</organism>
<reference evidence="12 13" key="1">
    <citation type="submission" date="2018-11" db="EMBL/GenBank/DDBJ databases">
        <title>Genomic Encyclopedia of Type Strains, Phase IV (KMG-IV): sequencing the most valuable type-strain genomes for metagenomic binning, comparative biology and taxonomic classification.</title>
        <authorList>
            <person name="Goeker M."/>
        </authorList>
    </citation>
    <scope>NUCLEOTIDE SEQUENCE [LARGE SCALE GENOMIC DNA]</scope>
    <source>
        <strain evidence="12 13">DSM 104731</strain>
    </source>
</reference>
<evidence type="ECO:0000256" key="3">
    <source>
        <dbReference type="ARBA" id="ARBA00022832"/>
    </source>
</evidence>
<dbReference type="OrthoDB" id="9788224at2"/>
<dbReference type="Gene3D" id="3.90.180.10">
    <property type="entry name" value="Medium-chain alcohol dehydrogenases, catalytic domain"/>
    <property type="match status" value="1"/>
</dbReference>
<dbReference type="SUPFAM" id="SSF51735">
    <property type="entry name" value="NAD(P)-binding Rossmann-fold domains"/>
    <property type="match status" value="1"/>
</dbReference>
<evidence type="ECO:0000256" key="2">
    <source>
        <dbReference type="ARBA" id="ARBA00022516"/>
    </source>
</evidence>
<keyword evidence="7" id="KW-0443">Lipid metabolism</keyword>
<keyword evidence="6" id="KW-0560">Oxidoreductase</keyword>
<dbReference type="AlphaFoldDB" id="A0A3N4UJJ3"/>
<keyword evidence="13" id="KW-1185">Reference proteome</keyword>
<evidence type="ECO:0000256" key="8">
    <source>
        <dbReference type="ARBA" id="ARBA00023160"/>
    </source>
</evidence>
<evidence type="ECO:0000256" key="5">
    <source>
        <dbReference type="ARBA" id="ARBA00022946"/>
    </source>
</evidence>
<dbReference type="InterPro" id="IPR036291">
    <property type="entry name" value="NAD(P)-bd_dom_sf"/>
</dbReference>
<keyword evidence="3" id="KW-0276">Fatty acid metabolism</keyword>
<evidence type="ECO:0000256" key="7">
    <source>
        <dbReference type="ARBA" id="ARBA00023098"/>
    </source>
</evidence>
<dbReference type="Gene3D" id="3.40.50.720">
    <property type="entry name" value="NAD(P)-binding Rossmann-like Domain"/>
    <property type="match status" value="1"/>
</dbReference>
<gene>
    <name evidence="12" type="ORF">EDD53_1858</name>
</gene>
<comment type="caution">
    <text evidence="12">The sequence shown here is derived from an EMBL/GenBank/DDBJ whole genome shotgun (WGS) entry which is preliminary data.</text>
</comment>
<evidence type="ECO:0000256" key="6">
    <source>
        <dbReference type="ARBA" id="ARBA00023002"/>
    </source>
</evidence>
<evidence type="ECO:0000256" key="1">
    <source>
        <dbReference type="ARBA" id="ARBA00010371"/>
    </source>
</evidence>
<dbReference type="Proteomes" id="UP000269689">
    <property type="component" value="Unassembled WGS sequence"/>
</dbReference>
<dbReference type="PANTHER" id="PTHR43981">
    <property type="entry name" value="ENOYL-[ACYL-CARRIER-PROTEIN] REDUCTASE, MITOCHONDRIAL"/>
    <property type="match status" value="1"/>
</dbReference>
<comment type="similarity">
    <text evidence="1">Belongs to the zinc-containing alcohol dehydrogenase family. Quinone oxidoreductase subfamily.</text>
</comment>
<dbReference type="CDD" id="cd08292">
    <property type="entry name" value="ETR_like_2"/>
    <property type="match status" value="1"/>
</dbReference>
<dbReference type="EMBL" id="RKQK01000002">
    <property type="protein sequence ID" value="RPE67449.1"/>
    <property type="molecule type" value="Genomic_DNA"/>
</dbReference>
<keyword evidence="5" id="KW-0809">Transit peptide</keyword>
<keyword evidence="8" id="KW-0275">Fatty acid biosynthesis</keyword>
<dbReference type="SUPFAM" id="SSF50129">
    <property type="entry name" value="GroES-like"/>
    <property type="match status" value="1"/>
</dbReference>
<proteinExistence type="inferred from homology"/>
<dbReference type="PANTHER" id="PTHR43981:SF2">
    <property type="entry name" value="ENOYL-[ACYL-CARRIER-PROTEIN] REDUCTASE, MITOCHONDRIAL"/>
    <property type="match status" value="1"/>
</dbReference>
<dbReference type="Pfam" id="PF00107">
    <property type="entry name" value="ADH_zinc_N"/>
    <property type="match status" value="1"/>
</dbReference>
<evidence type="ECO:0000256" key="10">
    <source>
        <dbReference type="ARBA" id="ARBA00048843"/>
    </source>
</evidence>
<dbReference type="RefSeq" id="WP_123792888.1">
    <property type="nucleotide sequence ID" value="NZ_RKQK01000002.1"/>
</dbReference>
<keyword evidence="2" id="KW-0444">Lipid biosynthesis</keyword>
<dbReference type="GO" id="GO:0141148">
    <property type="term" value="F:enoyl-[acyl-carrier-protein] reductase (NADPH) activity"/>
    <property type="evidence" value="ECO:0007669"/>
    <property type="project" value="UniProtKB-EC"/>
</dbReference>
<dbReference type="SMART" id="SM00829">
    <property type="entry name" value="PKS_ER"/>
    <property type="match status" value="1"/>
</dbReference>
<comment type="catalytic activity">
    <reaction evidence="10">
        <text>a 2,3-saturated acyl-[ACP] + NADP(+) = a (2E)-enoyl-[ACP] + NADPH + H(+)</text>
        <dbReference type="Rhea" id="RHEA:22564"/>
        <dbReference type="Rhea" id="RHEA-COMP:9925"/>
        <dbReference type="Rhea" id="RHEA-COMP:9926"/>
        <dbReference type="ChEBI" id="CHEBI:15378"/>
        <dbReference type="ChEBI" id="CHEBI:57783"/>
        <dbReference type="ChEBI" id="CHEBI:58349"/>
        <dbReference type="ChEBI" id="CHEBI:78784"/>
        <dbReference type="ChEBI" id="CHEBI:78785"/>
        <dbReference type="EC" id="1.3.1.104"/>
    </reaction>
</comment>
<evidence type="ECO:0000313" key="12">
    <source>
        <dbReference type="EMBL" id="RPE67449.1"/>
    </source>
</evidence>
<feature type="domain" description="Enoyl reductase (ER)" evidence="11">
    <location>
        <begin position="11"/>
        <end position="323"/>
    </location>
</feature>
<evidence type="ECO:0000256" key="9">
    <source>
        <dbReference type="ARBA" id="ARBA00038963"/>
    </source>
</evidence>
<dbReference type="InterPro" id="IPR011032">
    <property type="entry name" value="GroES-like_sf"/>
</dbReference>
<protein>
    <recommendedName>
        <fullName evidence="9">enoyl-[acyl-carrier-protein] reductase</fullName>
        <ecNumber evidence="9">1.3.1.104</ecNumber>
    </recommendedName>
</protein>
<dbReference type="InterPro" id="IPR020843">
    <property type="entry name" value="ER"/>
</dbReference>
<dbReference type="InterPro" id="IPR013154">
    <property type="entry name" value="ADH-like_N"/>
</dbReference>
<accession>A0A3N4UJJ3</accession>
<sequence>MKSATHSKFGDPVEVMQFAETTAPVAQEGEVLIRTILSPIHNHDLWTVRGDYGYKPELPAVGGTEAVGIVEAVGAGVDDALIGKRVAAAGIHGTWAEKFTAPAQGVVPLPDAIPDDAAAQLIAMPFSAISLLDFITVSEGDWIVQTAANGAVGKVFAALAEAKGFKTLNLVRRQDAVAELEALGMTNVISTDQDGWKDQAKAVIGEAGATAAVDSVGGSLAEDLVDLLGWEGQLITFGTATGAPLTLNSGMLIFKHITLKGFWGAKVSEHMAPEKRVALITELATLAAQGKLPLSSGGDYALEDVKDAMKAAQVTGRAGKVMLRP</sequence>
<dbReference type="Pfam" id="PF08240">
    <property type="entry name" value="ADH_N"/>
    <property type="match status" value="1"/>
</dbReference>
<evidence type="ECO:0000256" key="4">
    <source>
        <dbReference type="ARBA" id="ARBA00022857"/>
    </source>
</evidence>
<evidence type="ECO:0000313" key="13">
    <source>
        <dbReference type="Proteomes" id="UP000269689"/>
    </source>
</evidence>
<dbReference type="GO" id="GO:0006633">
    <property type="term" value="P:fatty acid biosynthetic process"/>
    <property type="evidence" value="ECO:0007669"/>
    <property type="project" value="UniProtKB-KW"/>
</dbReference>
<dbReference type="InterPro" id="IPR051034">
    <property type="entry name" value="Mito_Enoyl-ACP_Reductase"/>
</dbReference>
<keyword evidence="4" id="KW-0521">NADP</keyword>
<evidence type="ECO:0000259" key="11">
    <source>
        <dbReference type="SMART" id="SM00829"/>
    </source>
</evidence>